<proteinExistence type="predicted"/>
<evidence type="ECO:0000313" key="1">
    <source>
        <dbReference type="EMBL" id="PSB22023.1"/>
    </source>
</evidence>
<dbReference type="Pfam" id="PF13704">
    <property type="entry name" value="Glyco_tranf_2_4"/>
    <property type="match status" value="1"/>
</dbReference>
<reference evidence="1 2" key="2">
    <citation type="submission" date="2018-03" db="EMBL/GenBank/DDBJ databases">
        <title>The ancient ancestry and fast evolution of plastids.</title>
        <authorList>
            <person name="Moore K.R."/>
            <person name="Magnabosco C."/>
            <person name="Momper L."/>
            <person name="Gold D.A."/>
            <person name="Bosak T."/>
            <person name="Fournier G.P."/>
        </authorList>
    </citation>
    <scope>NUCLEOTIDE SEQUENCE [LARGE SCALE GENOMIC DNA]</scope>
    <source>
        <strain evidence="1 2">ULC007</strain>
    </source>
</reference>
<gene>
    <name evidence="1" type="ORF">C7B65_00995</name>
</gene>
<dbReference type="SUPFAM" id="SSF53448">
    <property type="entry name" value="Nucleotide-diphospho-sugar transferases"/>
    <property type="match status" value="1"/>
</dbReference>
<dbReference type="AlphaFoldDB" id="A0A2T1DNF4"/>
<name>A0A2T1DNF4_9CYAN</name>
<dbReference type="InterPro" id="IPR029044">
    <property type="entry name" value="Nucleotide-diphossugar_trans"/>
</dbReference>
<dbReference type="OrthoDB" id="506488at2"/>
<accession>A0A2T1DNF4</accession>
<dbReference type="EMBL" id="PVWG01000001">
    <property type="protein sequence ID" value="PSB22023.1"/>
    <property type="molecule type" value="Genomic_DNA"/>
</dbReference>
<dbReference type="GO" id="GO:0016740">
    <property type="term" value="F:transferase activity"/>
    <property type="evidence" value="ECO:0007669"/>
    <property type="project" value="UniProtKB-KW"/>
</dbReference>
<comment type="caution">
    <text evidence="1">The sequence shown here is derived from an EMBL/GenBank/DDBJ whole genome shotgun (WGS) entry which is preliminary data.</text>
</comment>
<dbReference type="Proteomes" id="UP000238634">
    <property type="component" value="Unassembled WGS sequence"/>
</dbReference>
<evidence type="ECO:0000313" key="2">
    <source>
        <dbReference type="Proteomes" id="UP000238634"/>
    </source>
</evidence>
<protein>
    <submittedName>
        <fullName evidence="1">Glycosyltransferase family 2 protein</fullName>
    </submittedName>
</protein>
<keyword evidence="1" id="KW-0808">Transferase</keyword>
<reference evidence="1 2" key="1">
    <citation type="submission" date="2018-02" db="EMBL/GenBank/DDBJ databases">
        <authorList>
            <person name="Cohen D.B."/>
            <person name="Kent A.D."/>
        </authorList>
    </citation>
    <scope>NUCLEOTIDE SEQUENCE [LARGE SCALE GENOMIC DNA]</scope>
    <source>
        <strain evidence="1 2">ULC007</strain>
    </source>
</reference>
<organism evidence="1 2">
    <name type="scientific">Phormidesmis priestleyi ULC007</name>
    <dbReference type="NCBI Taxonomy" id="1920490"/>
    <lineage>
        <taxon>Bacteria</taxon>
        <taxon>Bacillati</taxon>
        <taxon>Cyanobacteriota</taxon>
        <taxon>Cyanophyceae</taxon>
        <taxon>Leptolyngbyales</taxon>
        <taxon>Leptolyngbyaceae</taxon>
        <taxon>Phormidesmis</taxon>
    </lineage>
</organism>
<dbReference type="RefSeq" id="WP_073069045.1">
    <property type="nucleotide sequence ID" value="NZ_PVWG01000001.1"/>
</dbReference>
<keyword evidence="2" id="KW-1185">Reference proteome</keyword>
<sequence length="335" mass="39370">MMEPKIICVTPIKNEAWILDRFIQCASLWADHIIIADQNSTDGSQEIARQYPKVTLIENPSPVYDEGARQALLLNAARQIPGDRLIIALDADEMLTANWSTSPEWQQILQAPKGTVLYFQWVNVMPGCASGWLCETKLPFGFVDDGSDHSGQAIHSKRIPLPEKAPLIALQDIRVLHYQYTDWDRMESKQRWYQCWECINNPTKRPIQIYRQYRHMYGVAPSEVQPLKPEWLAEYVEQGVDMTTIQPRAFYYWDRELLDLFSKYGIDRFRKLDVWQADWQEMSQQMGYEWQQGEPLADPRNSFEKSVHAWLKQTQKDSKRWTIRLVQNLLRIFGW</sequence>
<dbReference type="Gene3D" id="3.90.550.10">
    <property type="entry name" value="Spore Coat Polysaccharide Biosynthesis Protein SpsA, Chain A"/>
    <property type="match status" value="1"/>
</dbReference>
<dbReference type="STRING" id="1920490.GCA_001895925_00748"/>